<evidence type="ECO:0000256" key="3">
    <source>
        <dbReference type="ARBA" id="ARBA00005755"/>
    </source>
</evidence>
<evidence type="ECO:0000256" key="17">
    <source>
        <dbReference type="ARBA" id="ARBA00023125"/>
    </source>
</evidence>
<proteinExistence type="inferred from homology"/>
<dbReference type="EC" id="2.7.7.7" evidence="20"/>
<dbReference type="STRING" id="106004.A0A1Y2FMU9"/>
<evidence type="ECO:0000259" key="24">
    <source>
        <dbReference type="Pfam" id="PF14260"/>
    </source>
</evidence>
<evidence type="ECO:0000256" key="5">
    <source>
        <dbReference type="ARBA" id="ARBA00022679"/>
    </source>
</evidence>
<evidence type="ECO:0000256" key="11">
    <source>
        <dbReference type="ARBA" id="ARBA00022801"/>
    </source>
</evidence>
<keyword evidence="10 20" id="KW-0863">Zinc-finger</keyword>
<dbReference type="Pfam" id="PF03104">
    <property type="entry name" value="DNA_pol_B_exo1"/>
    <property type="match status" value="1"/>
</dbReference>
<keyword evidence="16 20" id="KW-0411">Iron-sulfur</keyword>
<evidence type="ECO:0000259" key="22">
    <source>
        <dbReference type="Pfam" id="PF00136"/>
    </source>
</evidence>
<feature type="domain" description="C4-type zinc-finger of DNA polymerase delta" evidence="24">
    <location>
        <begin position="1028"/>
        <end position="1101"/>
    </location>
</feature>
<dbReference type="AlphaFoldDB" id="A0A1Y2FMU9"/>
<evidence type="ECO:0000256" key="10">
    <source>
        <dbReference type="ARBA" id="ARBA00022771"/>
    </source>
</evidence>
<dbReference type="GO" id="GO:0045004">
    <property type="term" value="P:DNA replication proofreading"/>
    <property type="evidence" value="ECO:0007669"/>
    <property type="project" value="TreeGrafter"/>
</dbReference>
<keyword evidence="9 20" id="KW-0479">Metal-binding</keyword>
<evidence type="ECO:0000313" key="25">
    <source>
        <dbReference type="EMBL" id="ORY85320.1"/>
    </source>
</evidence>
<sequence length="1122" mass="125360">MSLEDEQANKKRRISPVPDSTSLSNGAAPAAAPQEVPDEDNAAPPSSAAGAHAKPLSALFAGPAPASPVKKKGIVGGAAGKGKAKAEEGEGEGFESILMRLQEGASADSDKQIWSRPGLPKMDVNRESLIFQQIDIEEHVIPGKGPQIRAFGVTQAGHSVLLHISGFLPYFWVAAPKDFTNADCQPLMEYLNGSLFSGLRPIHSITVANKRSLWGYKGDSVSPFLKITISELKSYPKVRGAFERGEVTFRNLFDGSALMTFESNIAYTLRFMIDHKIVGMNWIELPKGTYKLRSEKDKISNCQLEVDTEHDTLISHAPEGPTWSHIAPLRILSFDIECAGRKGIFPEPDKDPVIQIANMVTRQGETKPFIRNVFTLNTCSHIVGTEVIEFKKEADLLVRWKEFIEEVDPDLIIGYNISQFDLPYLIDRAKALKATAFPYLGRLKNVKTEVKDTHFSSKAYGNRDSKETSMDGRLQLDILQVMQRDYKLRSYTLNSVCAHFLGEQKEDVHHSIITDLQNGTAESRRRLAVYCLKDAYLPQRIMDKLMCFINYIEMARVTGIPFNYLLSRGQQIKVISQLYRKAGDTGYVVPALKTEGSDEQYEGATVIEPEKGYYDVPIATLDFASLYPSIMQAHNLCYTTLLDARIATTLGLEKDKDYVVTPNGDLFVTANKRRGLLPIILEDLLSARKRARAELKNEKDPFKRAVLDGRQLALKVSANSVYGFTGATVGKLPCLPISMSVTAYGREMIEKTKQEVQDKYNTSNGYEYDATVIYGDTDSVMVRFGCPDLETAMQLGAEAAEYVTAKFVKPIKLEFEKVYFPYLLISKKRYAGLYWTKPEKWDKMDTKGIETVRRDNCRLVVTVIETCLRKMLIERDVKGAEEYTKQTISDLLQNKVDLSQLVITKALAKADYQNKQAHVELAERMKKRDAGSAPALGDRVAYVIIKGTKDARAYEKSEDPLYVLENNVPIDTKYYLENQLSKPLMRIFEPILGEKAQSLLSGDHTRTVSIVAPTVGGLMKFAVRTVTCLGCKTPLKPGSLNNAVCSNCRPRTAELHAKQLHITAANETAFARLWTQCQRCQGSLHQDVLCTSKDCPIFYMRKKAQKDVAESVTVLERFDGSW</sequence>
<keyword evidence="14 20" id="KW-0239">DNA-directed DNA polymerase</keyword>
<comment type="subcellular location">
    <subcellularLocation>
        <location evidence="2 20">Nucleus</location>
    </subcellularLocation>
</comment>
<reference evidence="25 26" key="1">
    <citation type="submission" date="2016-07" db="EMBL/GenBank/DDBJ databases">
        <title>Pervasive Adenine N6-methylation of Active Genes in Fungi.</title>
        <authorList>
            <consortium name="DOE Joint Genome Institute"/>
            <person name="Mondo S.J."/>
            <person name="Dannebaum R.O."/>
            <person name="Kuo R.C."/>
            <person name="Labutti K."/>
            <person name="Haridas S."/>
            <person name="Kuo A."/>
            <person name="Salamov A."/>
            <person name="Ahrendt S.R."/>
            <person name="Lipzen A."/>
            <person name="Sullivan W."/>
            <person name="Andreopoulos W.B."/>
            <person name="Clum A."/>
            <person name="Lindquist E."/>
            <person name="Daum C."/>
            <person name="Ramamoorthy G.K."/>
            <person name="Gryganskyi A."/>
            <person name="Culley D."/>
            <person name="Magnuson J.K."/>
            <person name="James T.Y."/>
            <person name="O'Malley M.A."/>
            <person name="Stajich J.E."/>
            <person name="Spatafora J.W."/>
            <person name="Visel A."/>
            <person name="Grigoriev I.V."/>
        </authorList>
    </citation>
    <scope>NUCLEOTIDE SEQUENCE [LARGE SCALE GENOMIC DNA]</scope>
    <source>
        <strain evidence="25 26">62-1032</strain>
    </source>
</reference>
<comment type="similarity">
    <text evidence="3 20">Belongs to the DNA polymerase type-B family.</text>
</comment>
<dbReference type="PROSITE" id="PS00116">
    <property type="entry name" value="DNA_POLYMERASE_B"/>
    <property type="match status" value="1"/>
</dbReference>
<evidence type="ECO:0000256" key="7">
    <source>
        <dbReference type="ARBA" id="ARBA00022705"/>
    </source>
</evidence>
<evidence type="ECO:0000256" key="1">
    <source>
        <dbReference type="ARBA" id="ARBA00001966"/>
    </source>
</evidence>
<keyword evidence="17 20" id="KW-0238">DNA-binding</keyword>
<evidence type="ECO:0000256" key="8">
    <source>
        <dbReference type="ARBA" id="ARBA00022722"/>
    </source>
</evidence>
<keyword evidence="6 20" id="KW-0548">Nucleotidyltransferase</keyword>
<feature type="domain" description="DNA-directed DNA polymerase family B multifunctional" evidence="22">
    <location>
        <begin position="560"/>
        <end position="991"/>
    </location>
</feature>
<dbReference type="Gene3D" id="3.90.1600.10">
    <property type="entry name" value="Palm domain of DNA polymerase"/>
    <property type="match status" value="1"/>
</dbReference>
<evidence type="ECO:0000256" key="15">
    <source>
        <dbReference type="ARBA" id="ARBA00023004"/>
    </source>
</evidence>
<dbReference type="InParanoid" id="A0A1Y2FMU9"/>
<dbReference type="Gene3D" id="3.30.420.10">
    <property type="entry name" value="Ribonuclease H-like superfamily/Ribonuclease H"/>
    <property type="match status" value="1"/>
</dbReference>
<evidence type="ECO:0000256" key="13">
    <source>
        <dbReference type="ARBA" id="ARBA00022839"/>
    </source>
</evidence>
<keyword evidence="18 20" id="KW-0539">Nucleus</keyword>
<dbReference type="GO" id="GO:0008296">
    <property type="term" value="F:3'-5'-DNA exonuclease activity"/>
    <property type="evidence" value="ECO:0007669"/>
    <property type="project" value="TreeGrafter"/>
</dbReference>
<dbReference type="Proteomes" id="UP000193467">
    <property type="component" value="Unassembled WGS sequence"/>
</dbReference>
<name>A0A1Y2FMU9_9BASI</name>
<feature type="compositionally biased region" description="Low complexity" evidence="21">
    <location>
        <begin position="42"/>
        <end position="53"/>
    </location>
</feature>
<keyword evidence="5 20" id="KW-0808">Transferase</keyword>
<gene>
    <name evidence="25" type="ORF">BCR35DRAFT_302777</name>
</gene>
<dbReference type="Gene3D" id="2.40.50.730">
    <property type="match status" value="2"/>
</dbReference>
<dbReference type="FunFam" id="3.30.420.10:FF:000004">
    <property type="entry name" value="DNA polymerase"/>
    <property type="match status" value="1"/>
</dbReference>
<keyword evidence="4 20" id="KW-0004">4Fe-4S</keyword>
<dbReference type="InterPro" id="IPR006172">
    <property type="entry name" value="DNA-dir_DNA_pol_B"/>
</dbReference>
<dbReference type="FunFam" id="1.10.287.690:FF:000001">
    <property type="entry name" value="DNA polymerase"/>
    <property type="match status" value="1"/>
</dbReference>
<dbReference type="EMBL" id="MCGR01000016">
    <property type="protein sequence ID" value="ORY85320.1"/>
    <property type="molecule type" value="Genomic_DNA"/>
</dbReference>
<feature type="domain" description="DNA-directed DNA polymerase family B exonuclease" evidence="23">
    <location>
        <begin position="260"/>
        <end position="496"/>
    </location>
</feature>
<dbReference type="PRINTS" id="PR00106">
    <property type="entry name" value="DNAPOLB"/>
</dbReference>
<dbReference type="Pfam" id="PF00136">
    <property type="entry name" value="DNA_pol_B"/>
    <property type="match status" value="1"/>
</dbReference>
<comment type="caution">
    <text evidence="25">The sequence shown here is derived from an EMBL/GenBank/DDBJ whole genome shotgun (WGS) entry which is preliminary data.</text>
</comment>
<evidence type="ECO:0000256" key="2">
    <source>
        <dbReference type="ARBA" id="ARBA00004123"/>
    </source>
</evidence>
<dbReference type="NCBIfam" id="TIGR00592">
    <property type="entry name" value="pol2"/>
    <property type="match status" value="1"/>
</dbReference>
<keyword evidence="11" id="KW-0378">Hydrolase</keyword>
<organism evidence="25 26">
    <name type="scientific">Leucosporidium creatinivorum</name>
    <dbReference type="NCBI Taxonomy" id="106004"/>
    <lineage>
        <taxon>Eukaryota</taxon>
        <taxon>Fungi</taxon>
        <taxon>Dikarya</taxon>
        <taxon>Basidiomycota</taxon>
        <taxon>Pucciniomycotina</taxon>
        <taxon>Microbotryomycetes</taxon>
        <taxon>Leucosporidiales</taxon>
        <taxon>Leucosporidium</taxon>
    </lineage>
</organism>
<evidence type="ECO:0000256" key="16">
    <source>
        <dbReference type="ARBA" id="ARBA00023014"/>
    </source>
</evidence>
<dbReference type="InterPro" id="IPR050240">
    <property type="entry name" value="DNA_pol_type-B"/>
</dbReference>
<evidence type="ECO:0000256" key="4">
    <source>
        <dbReference type="ARBA" id="ARBA00022485"/>
    </source>
</evidence>
<evidence type="ECO:0000256" key="14">
    <source>
        <dbReference type="ARBA" id="ARBA00022932"/>
    </source>
</evidence>
<keyword evidence="13" id="KW-0269">Exonuclease</keyword>
<dbReference type="GO" id="GO:0000166">
    <property type="term" value="F:nucleotide binding"/>
    <property type="evidence" value="ECO:0007669"/>
    <property type="project" value="InterPro"/>
</dbReference>
<keyword evidence="26" id="KW-1185">Reference proteome</keyword>
<dbReference type="SUPFAM" id="SSF53098">
    <property type="entry name" value="Ribonuclease H-like"/>
    <property type="match status" value="1"/>
</dbReference>
<dbReference type="GO" id="GO:0043625">
    <property type="term" value="C:delta DNA polymerase complex"/>
    <property type="evidence" value="ECO:0007669"/>
    <property type="project" value="TreeGrafter"/>
</dbReference>
<dbReference type="GO" id="GO:0051539">
    <property type="term" value="F:4 iron, 4 sulfur cluster binding"/>
    <property type="evidence" value="ECO:0007669"/>
    <property type="project" value="UniProtKB-KW"/>
</dbReference>
<dbReference type="GO" id="GO:0008270">
    <property type="term" value="F:zinc ion binding"/>
    <property type="evidence" value="ECO:0007669"/>
    <property type="project" value="UniProtKB-KW"/>
</dbReference>
<dbReference type="GO" id="GO:0006297">
    <property type="term" value="P:nucleotide-excision repair, DNA gap filling"/>
    <property type="evidence" value="ECO:0007669"/>
    <property type="project" value="TreeGrafter"/>
</dbReference>
<evidence type="ECO:0000256" key="12">
    <source>
        <dbReference type="ARBA" id="ARBA00022833"/>
    </source>
</evidence>
<evidence type="ECO:0000256" key="21">
    <source>
        <dbReference type="SAM" id="MobiDB-lite"/>
    </source>
</evidence>
<dbReference type="CDD" id="cd05533">
    <property type="entry name" value="POLBc_delta"/>
    <property type="match status" value="1"/>
</dbReference>
<dbReference type="GO" id="GO:0003887">
    <property type="term" value="F:DNA-directed DNA polymerase activity"/>
    <property type="evidence" value="ECO:0007669"/>
    <property type="project" value="UniProtKB-KW"/>
</dbReference>
<accession>A0A1Y2FMU9</accession>
<dbReference type="InterPro" id="IPR012337">
    <property type="entry name" value="RNaseH-like_sf"/>
</dbReference>
<dbReference type="PANTHER" id="PTHR10322:SF23">
    <property type="entry name" value="DNA POLYMERASE DELTA CATALYTIC SUBUNIT"/>
    <property type="match status" value="1"/>
</dbReference>
<dbReference type="InterPro" id="IPR043502">
    <property type="entry name" value="DNA/RNA_pol_sf"/>
</dbReference>
<keyword evidence="12 20" id="KW-0862">Zinc</keyword>
<feature type="region of interest" description="Disordered" evidence="21">
    <location>
        <begin position="1"/>
        <end position="54"/>
    </location>
</feature>
<dbReference type="Pfam" id="PF14260">
    <property type="entry name" value="zf-C4pol"/>
    <property type="match status" value="1"/>
</dbReference>
<dbReference type="InterPro" id="IPR042087">
    <property type="entry name" value="DNA_pol_B_thumb"/>
</dbReference>
<dbReference type="FunCoup" id="A0A1Y2FMU9">
    <property type="interactions" value="509"/>
</dbReference>
<dbReference type="InterPro" id="IPR006133">
    <property type="entry name" value="DNA-dir_DNA_pol_B_exonuc"/>
</dbReference>
<keyword evidence="8" id="KW-0540">Nuclease</keyword>
<dbReference type="InterPro" id="IPR025687">
    <property type="entry name" value="Znf-C4pol"/>
</dbReference>
<evidence type="ECO:0000256" key="6">
    <source>
        <dbReference type="ARBA" id="ARBA00022695"/>
    </source>
</evidence>
<dbReference type="InterPro" id="IPR006134">
    <property type="entry name" value="DNA-dir_DNA_pol_B_multi_dom"/>
</dbReference>
<dbReference type="SUPFAM" id="SSF56672">
    <property type="entry name" value="DNA/RNA polymerases"/>
    <property type="match status" value="1"/>
</dbReference>
<keyword evidence="7 20" id="KW-0235">DNA replication</keyword>
<dbReference type="InterPro" id="IPR017964">
    <property type="entry name" value="DNA-dir_DNA_pol_B_CS"/>
</dbReference>
<evidence type="ECO:0000313" key="26">
    <source>
        <dbReference type="Proteomes" id="UP000193467"/>
    </source>
</evidence>
<dbReference type="PANTHER" id="PTHR10322">
    <property type="entry name" value="DNA POLYMERASE CATALYTIC SUBUNIT"/>
    <property type="match status" value="1"/>
</dbReference>
<dbReference type="GO" id="GO:0003677">
    <property type="term" value="F:DNA binding"/>
    <property type="evidence" value="ECO:0007669"/>
    <property type="project" value="UniProtKB-KW"/>
</dbReference>
<evidence type="ECO:0000256" key="9">
    <source>
        <dbReference type="ARBA" id="ARBA00022723"/>
    </source>
</evidence>
<evidence type="ECO:0000256" key="18">
    <source>
        <dbReference type="ARBA" id="ARBA00023242"/>
    </source>
</evidence>
<dbReference type="InterPro" id="IPR036397">
    <property type="entry name" value="RNaseH_sf"/>
</dbReference>
<protein>
    <recommendedName>
        <fullName evidence="20">DNA polymerase</fullName>
        <ecNumber evidence="20">2.7.7.7</ecNumber>
    </recommendedName>
</protein>
<dbReference type="InterPro" id="IPR023211">
    <property type="entry name" value="DNA_pol_palm_dom_sf"/>
</dbReference>
<comment type="catalytic activity">
    <reaction evidence="19 20">
        <text>DNA(n) + a 2'-deoxyribonucleoside 5'-triphosphate = DNA(n+1) + diphosphate</text>
        <dbReference type="Rhea" id="RHEA:22508"/>
        <dbReference type="Rhea" id="RHEA-COMP:17339"/>
        <dbReference type="Rhea" id="RHEA-COMP:17340"/>
        <dbReference type="ChEBI" id="CHEBI:33019"/>
        <dbReference type="ChEBI" id="CHEBI:61560"/>
        <dbReference type="ChEBI" id="CHEBI:173112"/>
        <dbReference type="EC" id="2.7.7.7"/>
    </reaction>
</comment>
<comment type="cofactor">
    <cofactor evidence="1 20">
        <name>[4Fe-4S] cluster</name>
        <dbReference type="ChEBI" id="CHEBI:49883"/>
    </cofactor>
</comment>
<evidence type="ECO:0000259" key="23">
    <source>
        <dbReference type="Pfam" id="PF03104"/>
    </source>
</evidence>
<evidence type="ECO:0000256" key="19">
    <source>
        <dbReference type="ARBA" id="ARBA00049244"/>
    </source>
</evidence>
<dbReference type="CDD" id="cd05777">
    <property type="entry name" value="DNA_polB_delta_exo"/>
    <property type="match status" value="1"/>
</dbReference>
<dbReference type="SMART" id="SM00486">
    <property type="entry name" value="POLBc"/>
    <property type="match status" value="1"/>
</dbReference>
<dbReference type="FunFam" id="1.10.132.60:FF:000001">
    <property type="entry name" value="DNA polymerase"/>
    <property type="match status" value="1"/>
</dbReference>
<evidence type="ECO:0000256" key="20">
    <source>
        <dbReference type="RuleBase" id="RU000442"/>
    </source>
</evidence>
<dbReference type="Gene3D" id="1.10.287.690">
    <property type="entry name" value="Helix hairpin bin"/>
    <property type="match status" value="1"/>
</dbReference>
<dbReference type="GO" id="GO:0006287">
    <property type="term" value="P:base-excision repair, gap-filling"/>
    <property type="evidence" value="ECO:0007669"/>
    <property type="project" value="TreeGrafter"/>
</dbReference>
<keyword evidence="15 20" id="KW-0408">Iron</keyword>
<dbReference type="OrthoDB" id="2414538at2759"/>
<dbReference type="Gene3D" id="1.10.132.60">
    <property type="entry name" value="DNA polymerase family B, C-terminal domain"/>
    <property type="match status" value="1"/>
</dbReference>